<proteinExistence type="predicted"/>
<dbReference type="InterPro" id="IPR036061">
    <property type="entry name" value="CheW-like_dom_sf"/>
</dbReference>
<gene>
    <name evidence="1" type="ORF">FEV09_13505</name>
</gene>
<dbReference type="SUPFAM" id="SSF50341">
    <property type="entry name" value="CheW-like"/>
    <property type="match status" value="1"/>
</dbReference>
<accession>A0A9X4RIS1</accession>
<dbReference type="RefSeq" id="WP_009627699.1">
    <property type="nucleotide sequence ID" value="NZ_VBTY01000109.1"/>
</dbReference>
<name>A0A9X4RIS1_9CYAN</name>
<protein>
    <recommendedName>
        <fullName evidence="3">CheW-like domain-containing protein</fullName>
    </recommendedName>
</protein>
<reference evidence="1" key="1">
    <citation type="submission" date="2019-05" db="EMBL/GenBank/DDBJ databases">
        <title>Whole genome sequencing of Pseudanabaena catenata USMAC16.</title>
        <authorList>
            <person name="Khan Z."/>
            <person name="Omar W.M."/>
            <person name="Convey P."/>
            <person name="Merican F."/>
            <person name="Najimudin N."/>
        </authorList>
    </citation>
    <scope>NUCLEOTIDE SEQUENCE</scope>
    <source>
        <strain evidence="1">USMAC16</strain>
    </source>
</reference>
<sequence>MLEMSRINSFVNGQETANGSLDRSHLIKPSNRYIVARVGDRAVTFPDVLVSEIIILDRNAILALPFYEAAIIGITHHQAHVMPLLLLRLLIGEQRTLLTESLTVIKLSKIADNFGDHNLNGVGVIVDRVVGSLPIDEYPELVTISPQEIAALSTASNDLAPLSVTSPPKKIDQTVANIKENEYTPIEIILSSIPTHIWQPQRWQLSS</sequence>
<dbReference type="AlphaFoldDB" id="A0A9X4RIS1"/>
<organism evidence="1 2">
    <name type="scientific">Pseudanabaena catenata USMAC16</name>
    <dbReference type="NCBI Taxonomy" id="1855837"/>
    <lineage>
        <taxon>Bacteria</taxon>
        <taxon>Bacillati</taxon>
        <taxon>Cyanobacteriota</taxon>
        <taxon>Cyanophyceae</taxon>
        <taxon>Pseudanabaenales</taxon>
        <taxon>Pseudanabaenaceae</taxon>
        <taxon>Pseudanabaena</taxon>
    </lineage>
</organism>
<dbReference type="GO" id="GO:0006935">
    <property type="term" value="P:chemotaxis"/>
    <property type="evidence" value="ECO:0007669"/>
    <property type="project" value="InterPro"/>
</dbReference>
<evidence type="ECO:0008006" key="3">
    <source>
        <dbReference type="Google" id="ProtNLM"/>
    </source>
</evidence>
<comment type="caution">
    <text evidence="1">The sequence shown here is derived from an EMBL/GenBank/DDBJ whole genome shotgun (WGS) entry which is preliminary data.</text>
</comment>
<dbReference type="Proteomes" id="UP001152872">
    <property type="component" value="Unassembled WGS sequence"/>
</dbReference>
<dbReference type="EMBL" id="VBTY01000109">
    <property type="protein sequence ID" value="MDG3495567.1"/>
    <property type="molecule type" value="Genomic_DNA"/>
</dbReference>
<dbReference type="GO" id="GO:0007165">
    <property type="term" value="P:signal transduction"/>
    <property type="evidence" value="ECO:0007669"/>
    <property type="project" value="InterPro"/>
</dbReference>
<keyword evidence="2" id="KW-1185">Reference proteome</keyword>
<evidence type="ECO:0000313" key="2">
    <source>
        <dbReference type="Proteomes" id="UP001152872"/>
    </source>
</evidence>
<evidence type="ECO:0000313" key="1">
    <source>
        <dbReference type="EMBL" id="MDG3495567.1"/>
    </source>
</evidence>